<gene>
    <name evidence="3" type="primary">rimP</name>
    <name evidence="6" type="ORF">SAMEA104719789_00225</name>
</gene>
<dbReference type="SUPFAM" id="SSF75420">
    <property type="entry name" value="YhbC-like, N-terminal domain"/>
    <property type="match status" value="1"/>
</dbReference>
<dbReference type="CDD" id="cd01734">
    <property type="entry name" value="YlxS_C"/>
    <property type="match status" value="1"/>
</dbReference>
<reference evidence="6 7" key="1">
    <citation type="submission" date="2018-09" db="EMBL/GenBank/DDBJ databases">
        <authorList>
            <consortium name="Pathogen Informatics"/>
        </authorList>
    </citation>
    <scope>NUCLEOTIDE SEQUENCE [LARGE SCALE GENOMIC DNA]</scope>
    <source>
        <strain evidence="6 7">OH-22767</strain>
    </source>
</reference>
<name>A0A383TW26_9FLAO</name>
<sequence length="152" mass="17395">MKEKVEQLIQEALEENPSLFLVDWEINTENHIEVLVDGDEGLPIDEVVRISRHIEHNLDRDEADFSLTVSSPGATRPLEIPRQFKKNIGRKLKVKTDGKEFKGELIEADEEGITLQWKQREKKPLGKGKHTVTKVEKIAYEAVNKATVELEI</sequence>
<evidence type="ECO:0000259" key="4">
    <source>
        <dbReference type="Pfam" id="PF02576"/>
    </source>
</evidence>
<feature type="domain" description="Ribosome maturation factor RimP C-terminal" evidence="5">
    <location>
        <begin position="81"/>
        <end position="151"/>
    </location>
</feature>
<dbReference type="Pfam" id="PF17384">
    <property type="entry name" value="DUF150_C"/>
    <property type="match status" value="1"/>
</dbReference>
<evidence type="ECO:0000259" key="5">
    <source>
        <dbReference type="Pfam" id="PF17384"/>
    </source>
</evidence>
<keyword evidence="1 3" id="KW-0963">Cytoplasm</keyword>
<keyword evidence="2 3" id="KW-0690">Ribosome biogenesis</keyword>
<proteinExistence type="inferred from homology"/>
<comment type="similarity">
    <text evidence="3">Belongs to the RimP family.</text>
</comment>
<evidence type="ECO:0000313" key="6">
    <source>
        <dbReference type="EMBL" id="SZD71131.1"/>
    </source>
</evidence>
<dbReference type="EMBL" id="UNSC01000001">
    <property type="protein sequence ID" value="SZD71131.1"/>
    <property type="molecule type" value="Genomic_DNA"/>
</dbReference>
<dbReference type="InterPro" id="IPR028998">
    <property type="entry name" value="RimP_C"/>
</dbReference>
<dbReference type="NCBIfam" id="NF002531">
    <property type="entry name" value="PRK02001.1"/>
    <property type="match status" value="1"/>
</dbReference>
<dbReference type="GO" id="GO:0005829">
    <property type="term" value="C:cytosol"/>
    <property type="evidence" value="ECO:0007669"/>
    <property type="project" value="TreeGrafter"/>
</dbReference>
<dbReference type="GO" id="GO:0006412">
    <property type="term" value="P:translation"/>
    <property type="evidence" value="ECO:0007669"/>
    <property type="project" value="TreeGrafter"/>
</dbReference>
<dbReference type="Proteomes" id="UP000262142">
    <property type="component" value="Unassembled WGS sequence"/>
</dbReference>
<feature type="domain" description="Ribosome maturation factor RimP N-terminal" evidence="4">
    <location>
        <begin position="10"/>
        <end position="74"/>
    </location>
</feature>
<dbReference type="Gene3D" id="3.30.300.70">
    <property type="entry name" value="RimP-like superfamily, N-terminal"/>
    <property type="match status" value="1"/>
</dbReference>
<dbReference type="PANTHER" id="PTHR33867">
    <property type="entry name" value="RIBOSOME MATURATION FACTOR RIMP"/>
    <property type="match status" value="1"/>
</dbReference>
<comment type="subcellular location">
    <subcellularLocation>
        <location evidence="3">Cytoplasm</location>
    </subcellularLocation>
</comment>
<dbReference type="OrthoDB" id="9789702at2"/>
<dbReference type="InterPro" id="IPR003728">
    <property type="entry name" value="Ribosome_maturation_RimP"/>
</dbReference>
<evidence type="ECO:0000256" key="2">
    <source>
        <dbReference type="ARBA" id="ARBA00022517"/>
    </source>
</evidence>
<accession>A0A383TW26</accession>
<dbReference type="InterPro" id="IPR028989">
    <property type="entry name" value="RimP_N"/>
</dbReference>
<dbReference type="PANTHER" id="PTHR33867:SF1">
    <property type="entry name" value="RIBOSOME MATURATION FACTOR RIMP"/>
    <property type="match status" value="1"/>
</dbReference>
<dbReference type="SUPFAM" id="SSF74942">
    <property type="entry name" value="YhbC-like, C-terminal domain"/>
    <property type="match status" value="1"/>
</dbReference>
<organism evidence="6 7">
    <name type="scientific">Candidatus Ornithobacterium hominis</name>
    <dbReference type="NCBI Taxonomy" id="2497989"/>
    <lineage>
        <taxon>Bacteria</taxon>
        <taxon>Pseudomonadati</taxon>
        <taxon>Bacteroidota</taxon>
        <taxon>Flavobacteriia</taxon>
        <taxon>Flavobacteriales</taxon>
        <taxon>Weeksellaceae</taxon>
        <taxon>Ornithobacterium</taxon>
    </lineage>
</organism>
<dbReference type="InterPro" id="IPR035956">
    <property type="entry name" value="RimP_N_sf"/>
</dbReference>
<dbReference type="GO" id="GO:0000028">
    <property type="term" value="P:ribosomal small subunit assembly"/>
    <property type="evidence" value="ECO:0007669"/>
    <property type="project" value="TreeGrafter"/>
</dbReference>
<dbReference type="Pfam" id="PF02576">
    <property type="entry name" value="RimP_N"/>
    <property type="match status" value="1"/>
</dbReference>
<dbReference type="AlphaFoldDB" id="A0A383TW26"/>
<dbReference type="RefSeq" id="WP_119057177.1">
    <property type="nucleotide sequence ID" value="NZ_UNSC01000001.1"/>
</dbReference>
<evidence type="ECO:0000256" key="1">
    <source>
        <dbReference type="ARBA" id="ARBA00022490"/>
    </source>
</evidence>
<comment type="function">
    <text evidence="3">Required for maturation of 30S ribosomal subunits.</text>
</comment>
<dbReference type="HAMAP" id="MF_01077">
    <property type="entry name" value="RimP"/>
    <property type="match status" value="1"/>
</dbReference>
<evidence type="ECO:0000313" key="7">
    <source>
        <dbReference type="Proteomes" id="UP000262142"/>
    </source>
</evidence>
<dbReference type="InterPro" id="IPR036847">
    <property type="entry name" value="RimP_C_sf"/>
</dbReference>
<protein>
    <recommendedName>
        <fullName evidence="3">Ribosome maturation factor RimP</fullName>
    </recommendedName>
</protein>
<keyword evidence="7" id="KW-1185">Reference proteome</keyword>
<evidence type="ECO:0000256" key="3">
    <source>
        <dbReference type="HAMAP-Rule" id="MF_01077"/>
    </source>
</evidence>